<organism evidence="2 3">
    <name type="scientific">Cafeteria roenbergensis virus (strain BV-PW1)</name>
    <name type="common">CroV</name>
    <dbReference type="NCBI Taxonomy" id="693272"/>
    <lineage>
        <taxon>Viruses</taxon>
        <taxon>Varidnaviria</taxon>
        <taxon>Bamfordvirae</taxon>
        <taxon>Nucleocytoviricota</taxon>
        <taxon>Megaviricetes</taxon>
        <taxon>Imitervirales</taxon>
        <taxon>Mimiviridae</taxon>
        <taxon>Aliimimivirinae</taxon>
        <taxon>Rheavirus</taxon>
        <taxon>Rheavirus sinusmexicani</taxon>
    </lineage>
</organism>
<dbReference type="Proteomes" id="UP000029781">
    <property type="component" value="Segment"/>
</dbReference>
<dbReference type="RefSeq" id="YP_003969726.1">
    <property type="nucleotide sequence ID" value="NC_014637.1"/>
</dbReference>
<proteinExistence type="predicted"/>
<sequence length="195" mass="21799">MTVTHRFEHNEVHGSGDNKTTIKKNIVDGTEGLGVRFLHKSPKAFHMVTIKESEPGKFMITEKKEDKEEKMEVDLKGLEKFIKASKLDFLGEYLKVRAKELKGGSMNSYMKSKSGVSATKKSSKKATKKSSKKATKKSSKKATKKSSKKATKKSSKKATKKSSKKSSKKTSDDKPMKLSKKTMKKSSRKSKKTTK</sequence>
<accession>E3T4L4</accession>
<feature type="compositionally biased region" description="Basic residues" evidence="1">
    <location>
        <begin position="121"/>
        <end position="168"/>
    </location>
</feature>
<dbReference type="KEGG" id="vg:9887496"/>
<feature type="region of interest" description="Disordered" evidence="1">
    <location>
        <begin position="101"/>
        <end position="195"/>
    </location>
</feature>
<feature type="compositionally biased region" description="Basic residues" evidence="1">
    <location>
        <begin position="177"/>
        <end position="195"/>
    </location>
</feature>
<reference evidence="2 3" key="1">
    <citation type="journal article" date="2010" name="Proc. Natl. Acad. Sci. U.S.A.">
        <title>Giant virus with a remarkable complement of genes infects marine zooplankton.</title>
        <authorList>
            <person name="Fischer M.G."/>
            <person name="Allen M.J."/>
            <person name="Wilson W.H."/>
            <person name="Suttle C.A."/>
        </authorList>
    </citation>
    <scope>NUCLEOTIDE SEQUENCE [LARGE SCALE GENOMIC DNA]</scope>
    <source>
        <strain evidence="2 3">BV-PW1</strain>
    </source>
</reference>
<evidence type="ECO:0000256" key="1">
    <source>
        <dbReference type="SAM" id="MobiDB-lite"/>
    </source>
</evidence>
<name>E3T4L4_CROVB</name>
<keyword evidence="3" id="KW-1185">Reference proteome</keyword>
<feature type="compositionally biased region" description="Low complexity" evidence="1">
    <location>
        <begin position="111"/>
        <end position="120"/>
    </location>
</feature>
<dbReference type="EMBL" id="GU244497">
    <property type="protein sequence ID" value="ADO67127.1"/>
    <property type="molecule type" value="Genomic_DNA"/>
</dbReference>
<evidence type="ECO:0000313" key="3">
    <source>
        <dbReference type="Proteomes" id="UP000029781"/>
    </source>
</evidence>
<feature type="compositionally biased region" description="Basic and acidic residues" evidence="1">
    <location>
        <begin position="1"/>
        <end position="16"/>
    </location>
</feature>
<gene>
    <name evidence="2" type="ORF">crov094</name>
</gene>
<evidence type="ECO:0000313" key="2">
    <source>
        <dbReference type="EMBL" id="ADO67127.1"/>
    </source>
</evidence>
<feature type="region of interest" description="Disordered" evidence="1">
    <location>
        <begin position="1"/>
        <end position="20"/>
    </location>
</feature>
<dbReference type="GeneID" id="9887496"/>
<protein>
    <submittedName>
        <fullName evidence="2">Uncharacterized protein</fullName>
    </submittedName>
</protein>
<organismHost>
    <name type="scientific">Cafeteria roenbergensis</name>
    <name type="common">Marine flagellate</name>
    <dbReference type="NCBI Taxonomy" id="33653"/>
</organismHost>